<evidence type="ECO:0000313" key="5">
    <source>
        <dbReference type="EMBL" id="KAJ6987325.1"/>
    </source>
</evidence>
<dbReference type="AlphaFoldDB" id="A0AAD6ML08"/>
<sequence length="399" mass="44060">MQPASIYKQTTHLHIIRIFIFCSPYHIMTSSAQEQTKHLSKMDTTTAAPPPTPSAQSHSQLASSAASADTLSRLLHRLPPTLSLPTRRSTPATSFPLISLSDPNLQDLLFSASSQRGYFQLTNHNIPSQLATSAELESVSLFDLPKDKKESYFPKNWPLGFEGDEDGNGESFWLDAECSTVSTELVLPSLRELTRALEKVALEVIQMLSNGAGFENPLKEDPTRSCSLLCLHGGLEGNDGKPGLSGGSYPYIVGLQYQIRCQKYSLLTDSGWTTVLPQVDSIMVTVGDIAQVWSNGKLKKVRGRPMACLGDGENSRCISMSLLVTLPSESTVSPLLPKVITDGVNANEDEIREEDEEEDNIQSICKTGRRFGSFPFDDYAWRVYHAPLLFKDPLDKYRI</sequence>
<comment type="caution">
    <text evidence="5">The sequence shown here is derived from an EMBL/GenBank/DDBJ whole genome shotgun (WGS) entry which is preliminary data.</text>
</comment>
<feature type="domain" description="Non-haem dioxygenase N-terminal" evidence="4">
    <location>
        <begin position="96"/>
        <end position="163"/>
    </location>
</feature>
<dbReference type="PANTHER" id="PTHR34945">
    <property type="entry name" value="2-OXOGLUTARATE (2OG) AND FE(II)-DEPENDENT OXYGENASE SUPERFAMILY PROTEIN"/>
    <property type="match status" value="1"/>
</dbReference>
<accession>A0AAD6ML08</accession>
<keyword evidence="6" id="KW-1185">Reference proteome</keyword>
<organism evidence="5 6">
    <name type="scientific">Populus alba x Populus x berolinensis</name>
    <dbReference type="NCBI Taxonomy" id="444605"/>
    <lineage>
        <taxon>Eukaryota</taxon>
        <taxon>Viridiplantae</taxon>
        <taxon>Streptophyta</taxon>
        <taxon>Embryophyta</taxon>
        <taxon>Tracheophyta</taxon>
        <taxon>Spermatophyta</taxon>
        <taxon>Magnoliopsida</taxon>
        <taxon>eudicotyledons</taxon>
        <taxon>Gunneridae</taxon>
        <taxon>Pentapetalae</taxon>
        <taxon>rosids</taxon>
        <taxon>fabids</taxon>
        <taxon>Malpighiales</taxon>
        <taxon>Salicaceae</taxon>
        <taxon>Saliceae</taxon>
        <taxon>Populus</taxon>
    </lineage>
</organism>
<name>A0AAD6ML08_9ROSI</name>
<dbReference type="PANTHER" id="PTHR34945:SF2">
    <property type="entry name" value="2-OXOGLUTARATE (2OG) AND FE(II)-DEPENDENT OXYGENASE SUPERFAMILY PROTEIN"/>
    <property type="match status" value="1"/>
</dbReference>
<evidence type="ECO:0000256" key="1">
    <source>
        <dbReference type="ARBA" id="ARBA00022723"/>
    </source>
</evidence>
<dbReference type="Pfam" id="PF14226">
    <property type="entry name" value="DIOX_N"/>
    <property type="match status" value="1"/>
</dbReference>
<evidence type="ECO:0000259" key="4">
    <source>
        <dbReference type="Pfam" id="PF14226"/>
    </source>
</evidence>
<protein>
    <submittedName>
        <fullName evidence="5">Gibberellin 2-beta-dioxygenase 2</fullName>
    </submittedName>
</protein>
<dbReference type="SUPFAM" id="SSF51197">
    <property type="entry name" value="Clavaminate synthase-like"/>
    <property type="match status" value="1"/>
</dbReference>
<dbReference type="GO" id="GO:0046872">
    <property type="term" value="F:metal ion binding"/>
    <property type="evidence" value="ECO:0007669"/>
    <property type="project" value="UniProtKB-KW"/>
</dbReference>
<feature type="compositionally biased region" description="Low complexity" evidence="3">
    <location>
        <begin position="54"/>
        <end position="63"/>
    </location>
</feature>
<keyword evidence="1" id="KW-0479">Metal-binding</keyword>
<gene>
    <name evidence="5" type="ORF">NC653_020541</name>
</gene>
<evidence type="ECO:0000256" key="3">
    <source>
        <dbReference type="SAM" id="MobiDB-lite"/>
    </source>
</evidence>
<dbReference type="InterPro" id="IPR026992">
    <property type="entry name" value="DIOX_N"/>
</dbReference>
<dbReference type="InterPro" id="IPR027443">
    <property type="entry name" value="IPNS-like_sf"/>
</dbReference>
<proteinExistence type="predicted"/>
<feature type="region of interest" description="Disordered" evidence="3">
    <location>
        <begin position="36"/>
        <end position="63"/>
    </location>
</feature>
<dbReference type="Gene3D" id="2.60.120.330">
    <property type="entry name" value="B-lactam Antibiotic, Isopenicillin N Synthase, Chain"/>
    <property type="match status" value="1"/>
</dbReference>
<dbReference type="Proteomes" id="UP001164929">
    <property type="component" value="Chromosome 8"/>
</dbReference>
<reference evidence="5" key="1">
    <citation type="journal article" date="2023" name="Mol. Ecol. Resour.">
        <title>Chromosome-level genome assembly of a triploid poplar Populus alba 'Berolinensis'.</title>
        <authorList>
            <person name="Chen S."/>
            <person name="Yu Y."/>
            <person name="Wang X."/>
            <person name="Wang S."/>
            <person name="Zhang T."/>
            <person name="Zhou Y."/>
            <person name="He R."/>
            <person name="Meng N."/>
            <person name="Wang Y."/>
            <person name="Liu W."/>
            <person name="Liu Z."/>
            <person name="Liu J."/>
            <person name="Guo Q."/>
            <person name="Huang H."/>
            <person name="Sederoff R.R."/>
            <person name="Wang G."/>
            <person name="Qu G."/>
            <person name="Chen S."/>
        </authorList>
    </citation>
    <scope>NUCLEOTIDE SEQUENCE</scope>
    <source>
        <strain evidence="5">SC-2020</strain>
    </source>
</reference>
<dbReference type="EMBL" id="JAQIZT010000008">
    <property type="protein sequence ID" value="KAJ6987325.1"/>
    <property type="molecule type" value="Genomic_DNA"/>
</dbReference>
<keyword evidence="2" id="KW-0408">Iron</keyword>
<evidence type="ECO:0000256" key="2">
    <source>
        <dbReference type="ARBA" id="ARBA00023004"/>
    </source>
</evidence>
<evidence type="ECO:0000313" key="6">
    <source>
        <dbReference type="Proteomes" id="UP001164929"/>
    </source>
</evidence>